<sequence length="288" mass="32717">MSVSGPILVTGATGFIGQYVVEALLQRNLPVIASSVHAEKARTMPWFERVRYIPFNLGHADPAADLYQLLGSPARMIHLSWEGLPNYKAAFHLDTNLPRQQLLLENLVRHGLRELTVTGTCFEYGMQEGALREDMETLPANPYALAKDQLRRYLESLTTQWPLSLKWVRLFYMYGQGQNPNSLLSQLDRALANGETVFNMSGGEQVRDFLPVEKVAEYLVRITLQERVTGIINCCSGAPVTVNQLVADHLRQKNKTILLNRGYYPYPDYEPMRFWGDNTKLKTILNNE</sequence>
<gene>
    <name evidence="3" type="ORF">P0Y53_16755</name>
</gene>
<dbReference type="SUPFAM" id="SSF51735">
    <property type="entry name" value="NAD(P)-binding Rossmann-fold domains"/>
    <property type="match status" value="1"/>
</dbReference>
<dbReference type="EMBL" id="CP119311">
    <property type="protein sequence ID" value="WEK34140.1"/>
    <property type="molecule type" value="Genomic_DNA"/>
</dbReference>
<dbReference type="InterPro" id="IPR036291">
    <property type="entry name" value="NAD(P)-bd_dom_sf"/>
</dbReference>
<dbReference type="AlphaFoldDB" id="A0AAJ5WTE5"/>
<dbReference type="Gene3D" id="3.40.50.720">
    <property type="entry name" value="NAD(P)-binding Rossmann-like Domain"/>
    <property type="match status" value="1"/>
</dbReference>
<evidence type="ECO:0000259" key="2">
    <source>
        <dbReference type="Pfam" id="PF01370"/>
    </source>
</evidence>
<evidence type="ECO:0000313" key="4">
    <source>
        <dbReference type="Proteomes" id="UP001220610"/>
    </source>
</evidence>
<evidence type="ECO:0000313" key="3">
    <source>
        <dbReference type="EMBL" id="WEK34140.1"/>
    </source>
</evidence>
<name>A0AAJ5WTE5_9BACT</name>
<dbReference type="Pfam" id="PF01370">
    <property type="entry name" value="Epimerase"/>
    <property type="match status" value="1"/>
</dbReference>
<evidence type="ECO:0000256" key="1">
    <source>
        <dbReference type="ARBA" id="ARBA00007637"/>
    </source>
</evidence>
<accession>A0AAJ5WTE5</accession>
<protein>
    <submittedName>
        <fullName evidence="3">NAD(P)-dependent oxidoreductase</fullName>
    </submittedName>
</protein>
<dbReference type="InterPro" id="IPR001509">
    <property type="entry name" value="Epimerase_deHydtase"/>
</dbReference>
<feature type="domain" description="NAD-dependent epimerase/dehydratase" evidence="2">
    <location>
        <begin position="7"/>
        <end position="233"/>
    </location>
</feature>
<dbReference type="Proteomes" id="UP001220610">
    <property type="component" value="Chromosome"/>
</dbReference>
<dbReference type="PANTHER" id="PTHR43000">
    <property type="entry name" value="DTDP-D-GLUCOSE 4,6-DEHYDRATASE-RELATED"/>
    <property type="match status" value="1"/>
</dbReference>
<proteinExistence type="inferred from homology"/>
<reference evidence="3" key="1">
    <citation type="submission" date="2023-03" db="EMBL/GenBank/DDBJ databases">
        <title>Andean soil-derived lignocellulolytic bacterial consortium as a source of novel taxa and putative plastic-active enzymes.</title>
        <authorList>
            <person name="Diaz-Garcia L."/>
            <person name="Chuvochina M."/>
            <person name="Feuerriegel G."/>
            <person name="Bunk B."/>
            <person name="Sproer C."/>
            <person name="Streit W.R."/>
            <person name="Rodriguez L.M."/>
            <person name="Overmann J."/>
            <person name="Jimenez D.J."/>
        </authorList>
    </citation>
    <scope>NUCLEOTIDE SEQUENCE</scope>
    <source>
        <strain evidence="3">MAG 7</strain>
    </source>
</reference>
<comment type="similarity">
    <text evidence="1">Belongs to the NAD(P)-dependent epimerase/dehydratase family.</text>
</comment>
<organism evidence="3 4">
    <name type="scientific">Candidatus Pseudobacter hemicellulosilyticus</name>
    <dbReference type="NCBI Taxonomy" id="3121375"/>
    <lineage>
        <taxon>Bacteria</taxon>
        <taxon>Pseudomonadati</taxon>
        <taxon>Bacteroidota</taxon>
        <taxon>Chitinophagia</taxon>
        <taxon>Chitinophagales</taxon>
        <taxon>Chitinophagaceae</taxon>
        <taxon>Pseudobacter</taxon>
    </lineage>
</organism>